<dbReference type="AlphaFoldDB" id="A0A1P8Q5Y1"/>
<dbReference type="InterPro" id="IPR024688">
    <property type="entry name" value="Mac_dom"/>
</dbReference>
<organism evidence="7 8">
    <name type="scientific">Companilactobacillus allii</name>
    <dbReference type="NCBI Taxonomy" id="1847728"/>
    <lineage>
        <taxon>Bacteria</taxon>
        <taxon>Bacillati</taxon>
        <taxon>Bacillota</taxon>
        <taxon>Bacilli</taxon>
        <taxon>Lactobacillales</taxon>
        <taxon>Lactobacillaceae</taxon>
        <taxon>Companilactobacillus</taxon>
    </lineage>
</organism>
<dbReference type="PROSITE" id="PS00101">
    <property type="entry name" value="HEXAPEP_TRANSFERASES"/>
    <property type="match status" value="1"/>
</dbReference>
<dbReference type="SUPFAM" id="SSF51161">
    <property type="entry name" value="Trimeric LpxA-like enzymes"/>
    <property type="match status" value="1"/>
</dbReference>
<evidence type="ECO:0000313" key="7">
    <source>
        <dbReference type="EMBL" id="APX73235.1"/>
    </source>
</evidence>
<evidence type="ECO:0000313" key="8">
    <source>
        <dbReference type="Proteomes" id="UP000187499"/>
    </source>
</evidence>
<feature type="domain" description="Maltose/galactoside acetyltransferase" evidence="6">
    <location>
        <begin position="5"/>
        <end position="59"/>
    </location>
</feature>
<dbReference type="GO" id="GO:0008870">
    <property type="term" value="F:galactoside O-acetyltransferase activity"/>
    <property type="evidence" value="ECO:0007669"/>
    <property type="project" value="TreeGrafter"/>
</dbReference>
<sequence length="202" mass="22409">MRSQKEKMIAGDLYIANDPELAKESHHGKRLSRLLNNTTEEDGELRTNILKELFAKTGESVYVEPPFHIDYGTNTTIGENFYANYDCIFLDIAPITIGNNVMLAPRVGLYTAAHPIVADIRNEQLEYGKPIVIGDNVWIGAGAIINPGVTIGSGVVIGSGSVVTKDIPDNSVAVGNPCRVLREINDNDRKYWEREKARYFEN</sequence>
<dbReference type="SMART" id="SM01266">
    <property type="entry name" value="Mac"/>
    <property type="match status" value="1"/>
</dbReference>
<evidence type="ECO:0000256" key="1">
    <source>
        <dbReference type="ARBA" id="ARBA00007274"/>
    </source>
</evidence>
<dbReference type="InterPro" id="IPR011004">
    <property type="entry name" value="Trimer_LpxA-like_sf"/>
</dbReference>
<dbReference type="PANTHER" id="PTHR43017:SF1">
    <property type="entry name" value="ACETYLTRANSFERASE YJL218W-RELATED"/>
    <property type="match status" value="1"/>
</dbReference>
<evidence type="ECO:0000256" key="2">
    <source>
        <dbReference type="ARBA" id="ARBA00022679"/>
    </source>
</evidence>
<evidence type="ECO:0000256" key="4">
    <source>
        <dbReference type="ARBA" id="ARBA00023315"/>
    </source>
</evidence>
<dbReference type="STRING" id="1847728.BTM29_12060"/>
<comment type="similarity">
    <text evidence="1 5">Belongs to the transferase hexapeptide repeat family.</text>
</comment>
<dbReference type="EMBL" id="CP019323">
    <property type="protein sequence ID" value="APX73235.1"/>
    <property type="molecule type" value="Genomic_DNA"/>
</dbReference>
<dbReference type="PANTHER" id="PTHR43017">
    <property type="entry name" value="GALACTOSIDE O-ACETYLTRANSFERASE"/>
    <property type="match status" value="1"/>
</dbReference>
<dbReference type="FunFam" id="2.160.10.10:FF:000008">
    <property type="entry name" value="Maltose O-acetyltransferase"/>
    <property type="match status" value="1"/>
</dbReference>
<dbReference type="CDD" id="cd03357">
    <property type="entry name" value="LbH_MAT_GAT"/>
    <property type="match status" value="1"/>
</dbReference>
<evidence type="ECO:0000256" key="5">
    <source>
        <dbReference type="RuleBase" id="RU367021"/>
    </source>
</evidence>
<reference evidence="8" key="1">
    <citation type="submission" date="2016-12" db="EMBL/GenBank/DDBJ databases">
        <authorList>
            <person name="Jung M.Y."/>
            <person name="Lee S.H."/>
        </authorList>
    </citation>
    <scope>NUCLEOTIDE SEQUENCE [LARGE SCALE GENOMIC DNA]</scope>
    <source>
        <strain evidence="8">WiKim39</strain>
    </source>
</reference>
<protein>
    <recommendedName>
        <fullName evidence="5">Acetyltransferase</fullName>
        <ecNumber evidence="5">2.3.1.-</ecNumber>
    </recommendedName>
</protein>
<dbReference type="Pfam" id="PF00132">
    <property type="entry name" value="Hexapep"/>
    <property type="match status" value="1"/>
</dbReference>
<dbReference type="EC" id="2.3.1.-" evidence="5"/>
<dbReference type="InterPro" id="IPR018357">
    <property type="entry name" value="Hexapep_transf_CS"/>
</dbReference>
<dbReference type="KEGG" id="lalw:BTM29_12060"/>
<name>A0A1P8Q5Y1_9LACO</name>
<dbReference type="Gene3D" id="2.160.10.10">
    <property type="entry name" value="Hexapeptide repeat proteins"/>
    <property type="match status" value="1"/>
</dbReference>
<evidence type="ECO:0000256" key="3">
    <source>
        <dbReference type="ARBA" id="ARBA00022737"/>
    </source>
</evidence>
<dbReference type="InterPro" id="IPR001451">
    <property type="entry name" value="Hexapep"/>
</dbReference>
<dbReference type="RefSeq" id="WP_076618339.1">
    <property type="nucleotide sequence ID" value="NZ_CP019323.1"/>
</dbReference>
<dbReference type="InterPro" id="IPR039369">
    <property type="entry name" value="LacA-like"/>
</dbReference>
<dbReference type="Proteomes" id="UP000187499">
    <property type="component" value="Chromosome"/>
</dbReference>
<proteinExistence type="inferred from homology"/>
<accession>A0A1P8Q5Y1</accession>
<dbReference type="OrthoDB" id="9812571at2"/>
<evidence type="ECO:0000259" key="6">
    <source>
        <dbReference type="SMART" id="SM01266"/>
    </source>
</evidence>
<keyword evidence="4 5" id="KW-0012">Acyltransferase</keyword>
<keyword evidence="3" id="KW-0677">Repeat</keyword>
<keyword evidence="8" id="KW-1185">Reference proteome</keyword>
<dbReference type="Pfam" id="PF12464">
    <property type="entry name" value="Mac"/>
    <property type="match status" value="1"/>
</dbReference>
<keyword evidence="2 5" id="KW-0808">Transferase</keyword>
<gene>
    <name evidence="7" type="ORF">BTM29_12060</name>
</gene>